<evidence type="ECO:0008006" key="4">
    <source>
        <dbReference type="Google" id="ProtNLM"/>
    </source>
</evidence>
<dbReference type="AlphaFoldDB" id="A0AA38X9A8"/>
<protein>
    <recommendedName>
        <fullName evidence="4">BRCT domain-containing protein</fullName>
    </recommendedName>
</protein>
<feature type="compositionally biased region" description="Basic and acidic residues" evidence="1">
    <location>
        <begin position="919"/>
        <end position="929"/>
    </location>
</feature>
<reference evidence="2" key="1">
    <citation type="submission" date="2022-10" db="EMBL/GenBank/DDBJ databases">
        <title>Culturing micro-colonial fungi from biological soil crusts in the Mojave desert and describing Neophaeococcomyces mojavensis, and introducing the new genera and species Taxawa tesnikishii.</title>
        <authorList>
            <person name="Kurbessoian T."/>
            <person name="Stajich J.E."/>
        </authorList>
    </citation>
    <scope>NUCLEOTIDE SEQUENCE</scope>
    <source>
        <strain evidence="2">TK_41</strain>
    </source>
</reference>
<dbReference type="Proteomes" id="UP001172673">
    <property type="component" value="Unassembled WGS sequence"/>
</dbReference>
<evidence type="ECO:0000313" key="2">
    <source>
        <dbReference type="EMBL" id="KAJ9609175.1"/>
    </source>
</evidence>
<feature type="region of interest" description="Disordered" evidence="1">
    <location>
        <begin position="910"/>
        <end position="945"/>
    </location>
</feature>
<evidence type="ECO:0000313" key="3">
    <source>
        <dbReference type="Proteomes" id="UP001172673"/>
    </source>
</evidence>
<feature type="region of interest" description="Disordered" evidence="1">
    <location>
        <begin position="1"/>
        <end position="24"/>
    </location>
</feature>
<accession>A0AA38X9A8</accession>
<organism evidence="2 3">
    <name type="scientific">Cladophialophora chaetospira</name>
    <dbReference type="NCBI Taxonomy" id="386627"/>
    <lineage>
        <taxon>Eukaryota</taxon>
        <taxon>Fungi</taxon>
        <taxon>Dikarya</taxon>
        <taxon>Ascomycota</taxon>
        <taxon>Pezizomycotina</taxon>
        <taxon>Eurotiomycetes</taxon>
        <taxon>Chaetothyriomycetidae</taxon>
        <taxon>Chaetothyriales</taxon>
        <taxon>Herpotrichiellaceae</taxon>
        <taxon>Cladophialophora</taxon>
    </lineage>
</organism>
<gene>
    <name evidence="2" type="ORF">H2200_006947</name>
</gene>
<evidence type="ECO:0000256" key="1">
    <source>
        <dbReference type="SAM" id="MobiDB-lite"/>
    </source>
</evidence>
<keyword evidence="3" id="KW-1185">Reference proteome</keyword>
<comment type="caution">
    <text evidence="2">The sequence shown here is derived from an EMBL/GenBank/DDBJ whole genome shotgun (WGS) entry which is preliminary data.</text>
</comment>
<proteinExistence type="predicted"/>
<dbReference type="EMBL" id="JAPDRK010000009">
    <property type="protein sequence ID" value="KAJ9609175.1"/>
    <property type="molecule type" value="Genomic_DNA"/>
</dbReference>
<name>A0AA38X9A8_9EURO</name>
<feature type="compositionally biased region" description="Acidic residues" evidence="1">
    <location>
        <begin position="10"/>
        <end position="22"/>
    </location>
</feature>
<sequence>MALKFKSEDVSDEVPDDEDGDEATLVQPKVGNYIGTPVPETKLARRTKSKVHRLLKSVDISGDVFTHFVSEHPVNPGLEINGFGLVSLPISRKNVETLSQHLEVTNPGCVQNGYLLLPEEELKFTHPSWAATVAGVHQKLSEALFGHANQALRTPLPNGSVGRALLTLPSMHTGFDLQTSNGKFSETLSLSAEQCFGHLGAFWLQGVVVHTERIEGVFAALIYDILDSETIAQLSSTSITSADRMVSRVSEVRRVLCDWFAAAPEHDNRAKTLVYQLSRFYSNTRLPQLQFSVLDPQDRVLTRFLQHACEGTPYRIYLANVSREIEGYTEDSGYGRRMVAPSTAADSTLTHFSWDAVTMARVVELQGTLVSAKPEFDLSWFVQEDVYSQNRSPDEEVEEYDEEGCFKEDSGIKHIYRDTVVLLAAPQTVVDLLVGDGLPARDDYSRKIRNASADNRNDPDDSDKSVLLTLLCERVVLMRGTVQSDYAWSTSRTKPALLTSAELTAIADALIHTLDSERTQVLLKTIGVIDISSADTLEDLIRIIRALDFSDIIRFIATGVSLKYCQVLLHGFIAQDNNTLAQTQIPHIVESMTSMISLGRCESNAPVIDLVTETTGLEISLANDLLAALISSPDMRASSGIPDACAFQIIEESRLRRNDIDPTRCQSIESFLCTVAINFYLFEVGPPPRTPPSWRRSKCREIDSTEEGMEINNFLSDPDLQEWTSEKSLAWDRHPSLDPVLNTDHCITVDYGKTGVRGSAVQRLNLRKHDRVWSISYSKWATSRQRYQQMLQSLSDRGFLQGPEYALLRLEDLTQMEDRVLGQGPLRGRTFFISGVLPTLTKEQAEDLLWSYGGKLIRDTDINGPDVIGIVGHGACDFERGSLRYWQPSRMSEPELLRWLESLQSHDKTLPLPLSNGSELERKREHDSEPLGENRNLAGSHKRRAAAKKIEITDLCH</sequence>